<keyword evidence="3" id="KW-1185">Reference proteome</keyword>
<sequence>MRGLMEKQVVEESSQPEKTRNVTSRGAESPQKGRAATIRLENGLAAISGVIGDRITIQETPIKVRGIKPVEILKNRSVSPGRRLSATNEAAVSQA</sequence>
<evidence type="ECO:0000313" key="2">
    <source>
        <dbReference type="EMBL" id="NQE38568.1"/>
    </source>
</evidence>
<feature type="region of interest" description="Disordered" evidence="1">
    <location>
        <begin position="1"/>
        <end position="35"/>
    </location>
</feature>
<accession>A0ABX2D8T5</accession>
<evidence type="ECO:0000256" key="1">
    <source>
        <dbReference type="SAM" id="MobiDB-lite"/>
    </source>
</evidence>
<name>A0ABX2D8T5_9CYAN</name>
<gene>
    <name evidence="2" type="ORF">E5S67_06353</name>
</gene>
<dbReference type="Proteomes" id="UP000702425">
    <property type="component" value="Unassembled WGS sequence"/>
</dbReference>
<comment type="caution">
    <text evidence="2">The sequence shown here is derived from an EMBL/GenBank/DDBJ whole genome shotgun (WGS) entry which is preliminary data.</text>
</comment>
<evidence type="ECO:0000313" key="3">
    <source>
        <dbReference type="Proteomes" id="UP000702425"/>
    </source>
</evidence>
<protein>
    <submittedName>
        <fullName evidence="2">Uncharacterized protein</fullName>
    </submittedName>
</protein>
<proteinExistence type="predicted"/>
<reference evidence="2 3" key="1">
    <citation type="journal article" date="2020" name="Sci. Rep.">
        <title>A novel cyanobacterial geosmin producer, revising GeoA distribution and dispersion patterns in Bacteria.</title>
        <authorList>
            <person name="Churro C."/>
            <person name="Semedo-Aguiar A.P."/>
            <person name="Silva A.D."/>
            <person name="Pereira-Leal J.B."/>
            <person name="Leite R.B."/>
        </authorList>
    </citation>
    <scope>NUCLEOTIDE SEQUENCE [LARGE SCALE GENOMIC DNA]</scope>
    <source>
        <strain evidence="2 3">IPMA8</strain>
    </source>
</reference>
<dbReference type="EMBL" id="SRRZ01000260">
    <property type="protein sequence ID" value="NQE38568.1"/>
    <property type="molecule type" value="Genomic_DNA"/>
</dbReference>
<organism evidence="2 3">
    <name type="scientific">Microcoleus asticus IPMA8</name>
    <dbReference type="NCBI Taxonomy" id="2563858"/>
    <lineage>
        <taxon>Bacteria</taxon>
        <taxon>Bacillati</taxon>
        <taxon>Cyanobacteriota</taxon>
        <taxon>Cyanophyceae</taxon>
        <taxon>Oscillatoriophycideae</taxon>
        <taxon>Oscillatoriales</taxon>
        <taxon>Microcoleaceae</taxon>
        <taxon>Microcoleus</taxon>
        <taxon>Microcoleus asticus</taxon>
    </lineage>
</organism>
<feature type="compositionally biased region" description="Basic and acidic residues" evidence="1">
    <location>
        <begin position="1"/>
        <end position="20"/>
    </location>
</feature>